<organism evidence="2 3">
    <name type="scientific">Cuscuta europaea</name>
    <name type="common">European dodder</name>
    <dbReference type="NCBI Taxonomy" id="41803"/>
    <lineage>
        <taxon>Eukaryota</taxon>
        <taxon>Viridiplantae</taxon>
        <taxon>Streptophyta</taxon>
        <taxon>Embryophyta</taxon>
        <taxon>Tracheophyta</taxon>
        <taxon>Spermatophyta</taxon>
        <taxon>Magnoliopsida</taxon>
        <taxon>eudicotyledons</taxon>
        <taxon>Gunneridae</taxon>
        <taxon>Pentapetalae</taxon>
        <taxon>asterids</taxon>
        <taxon>lamiids</taxon>
        <taxon>Solanales</taxon>
        <taxon>Convolvulaceae</taxon>
        <taxon>Cuscuteae</taxon>
        <taxon>Cuscuta</taxon>
        <taxon>Cuscuta subgen. Cuscuta</taxon>
    </lineage>
</organism>
<reference evidence="2" key="1">
    <citation type="submission" date="2022-07" db="EMBL/GenBank/DDBJ databases">
        <authorList>
            <person name="Macas J."/>
            <person name="Novak P."/>
            <person name="Neumann P."/>
        </authorList>
    </citation>
    <scope>NUCLEOTIDE SEQUENCE</scope>
</reference>
<dbReference type="EMBL" id="CAMAPE010000045">
    <property type="protein sequence ID" value="CAH9104177.1"/>
    <property type="molecule type" value="Genomic_DNA"/>
</dbReference>
<evidence type="ECO:0000313" key="2">
    <source>
        <dbReference type="EMBL" id="CAH9104177.1"/>
    </source>
</evidence>
<comment type="caution">
    <text evidence="2">The sequence shown here is derived from an EMBL/GenBank/DDBJ whole genome shotgun (WGS) entry which is preliminary data.</text>
</comment>
<protein>
    <submittedName>
        <fullName evidence="2">Uncharacterized protein</fullName>
    </submittedName>
</protein>
<keyword evidence="3" id="KW-1185">Reference proteome</keyword>
<name>A0A9P0ZJQ9_CUSEU</name>
<feature type="compositionally biased region" description="Basic and acidic residues" evidence="1">
    <location>
        <begin position="38"/>
        <end position="53"/>
    </location>
</feature>
<proteinExistence type="predicted"/>
<evidence type="ECO:0000256" key="1">
    <source>
        <dbReference type="SAM" id="MobiDB-lite"/>
    </source>
</evidence>
<feature type="compositionally biased region" description="Polar residues" evidence="1">
    <location>
        <begin position="1"/>
        <end position="12"/>
    </location>
</feature>
<gene>
    <name evidence="2" type="ORF">CEURO_LOCUS16447</name>
</gene>
<feature type="region of interest" description="Disordered" evidence="1">
    <location>
        <begin position="1"/>
        <end position="53"/>
    </location>
</feature>
<sequence length="111" mass="12784">MALVQHLQTGASTIPDHSEGSAEEVMHISRKITSSNHKRTEREFPGHSPKGLDRAEHQPWLKVQRFTHDQSCQRGWGSNHQLPYVNNIHLCFSYTSSKYAFYVILHIIFQA</sequence>
<accession>A0A9P0ZJQ9</accession>
<feature type="compositionally biased region" description="Basic and acidic residues" evidence="1">
    <location>
        <begin position="16"/>
        <end position="27"/>
    </location>
</feature>
<dbReference type="Proteomes" id="UP001152484">
    <property type="component" value="Unassembled WGS sequence"/>
</dbReference>
<dbReference type="AlphaFoldDB" id="A0A9P0ZJQ9"/>
<evidence type="ECO:0000313" key="3">
    <source>
        <dbReference type="Proteomes" id="UP001152484"/>
    </source>
</evidence>